<dbReference type="AlphaFoldDB" id="D6XZ99"/>
<evidence type="ECO:0008006" key="3">
    <source>
        <dbReference type="Google" id="ProtNLM"/>
    </source>
</evidence>
<dbReference type="STRING" id="439292.Bsel_2895"/>
<dbReference type="EMBL" id="CP001791">
    <property type="protein sequence ID" value="ADI00384.1"/>
    <property type="molecule type" value="Genomic_DNA"/>
</dbReference>
<proteinExistence type="predicted"/>
<dbReference type="KEGG" id="bse:Bsel_2895"/>
<protein>
    <recommendedName>
        <fullName evidence="3">DUF4003 domain-containing protein</fullName>
    </recommendedName>
</protein>
<dbReference type="HOGENOM" id="CLU_072519_1_0_9"/>
<sequence length="327" mass="36847">MAVTDMTERYQHIYDEMKQSFKWSFVDKKVLMHAAMTFAGDNIPFDAPRFKDLADRIAKDASFFSPLKQDKRVTVAAVLESKYEDPFRHYQYMKKIYDLLIQKKFKRGSASYSTALVILSAASRSISLDQHVDRTMAIHKGMKKEHPFITSEHDYPLASLLADQVDDPAVLMTRIEEIYHRLSKAGFRKGNDLQFLSHILSLDTDHEPAELVRRTAAAKDEWKKNGMKHKGVHYPITGLLALAGGDSLLFEIIAETAADLNRRKSFRWEKDWNSLVAANFTMKTTLDPDESLTVSMYTSLNTILEAQNAAMVAAASAGAVAATSSNN</sequence>
<gene>
    <name evidence="1" type="ordered locus">Bsel_2895</name>
</gene>
<evidence type="ECO:0000313" key="2">
    <source>
        <dbReference type="Proteomes" id="UP000000271"/>
    </source>
</evidence>
<dbReference type="Pfam" id="PF13170">
    <property type="entry name" value="DUF4003"/>
    <property type="match status" value="1"/>
</dbReference>
<name>D6XZ99_BACIE</name>
<dbReference type="eggNOG" id="ENOG502Z8IC">
    <property type="taxonomic scope" value="Bacteria"/>
</dbReference>
<dbReference type="Proteomes" id="UP000000271">
    <property type="component" value="Chromosome"/>
</dbReference>
<evidence type="ECO:0000313" key="1">
    <source>
        <dbReference type="EMBL" id="ADI00384.1"/>
    </source>
</evidence>
<accession>D6XZ99</accession>
<keyword evidence="2" id="KW-1185">Reference proteome</keyword>
<organism evidence="1 2">
    <name type="scientific">Bacillus selenitireducens (strain ATCC 700615 / DSM 15326 / MLS10)</name>
    <dbReference type="NCBI Taxonomy" id="439292"/>
    <lineage>
        <taxon>Bacteria</taxon>
        <taxon>Bacillati</taxon>
        <taxon>Bacillota</taxon>
        <taxon>Bacilli</taxon>
        <taxon>Bacillales</taxon>
        <taxon>Bacillaceae</taxon>
        <taxon>Salisediminibacterium</taxon>
    </lineage>
</organism>
<dbReference type="RefSeq" id="WP_013173796.1">
    <property type="nucleotide sequence ID" value="NC_014219.1"/>
</dbReference>
<dbReference type="InterPro" id="IPR025062">
    <property type="entry name" value="DUF4003"/>
</dbReference>
<reference evidence="1" key="1">
    <citation type="submission" date="2009-10" db="EMBL/GenBank/DDBJ databases">
        <title>Complete sequence of Bacillus selenitireducens MLS10.</title>
        <authorList>
            <consortium name="US DOE Joint Genome Institute"/>
            <person name="Lucas S."/>
            <person name="Copeland A."/>
            <person name="Lapidus A."/>
            <person name="Glavina del Rio T."/>
            <person name="Dalin E."/>
            <person name="Tice H."/>
            <person name="Bruce D."/>
            <person name="Goodwin L."/>
            <person name="Pitluck S."/>
            <person name="Sims D."/>
            <person name="Brettin T."/>
            <person name="Detter J.C."/>
            <person name="Han C."/>
            <person name="Larimer F."/>
            <person name="Land M."/>
            <person name="Hauser L."/>
            <person name="Kyrpides N."/>
            <person name="Ovchinnikova G."/>
            <person name="Stolz J."/>
        </authorList>
    </citation>
    <scope>NUCLEOTIDE SEQUENCE [LARGE SCALE GENOMIC DNA]</scope>
    <source>
        <strain evidence="1">MLS10</strain>
    </source>
</reference>